<gene>
    <name evidence="2" type="ORF">H3309_08070</name>
</gene>
<dbReference type="RefSeq" id="WP_182298270.1">
    <property type="nucleotide sequence ID" value="NZ_CP059851.1"/>
</dbReference>
<dbReference type="Proteomes" id="UP000515292">
    <property type="component" value="Chromosome"/>
</dbReference>
<dbReference type="EMBL" id="CP059851">
    <property type="protein sequence ID" value="QMW24394.1"/>
    <property type="molecule type" value="Genomic_DNA"/>
</dbReference>
<dbReference type="Gene3D" id="3.40.50.12370">
    <property type="match status" value="1"/>
</dbReference>
<sequence length="154" mass="16262">MSEAETYLVVIDSTPESRLALRYAALRASHVGAQVKLLHVIEPARFIQWGGVQAAMEAEAEEAAELLLGEIQNEVTTLTGKRPEAIIRRGKAAETVLAVVKEDDSIRALVLAAAAKGSPGPLIDFFSGEAAGSMPCLVMIVPGGIGREALDRLA</sequence>
<dbReference type="SUPFAM" id="SSF52402">
    <property type="entry name" value="Adenine nucleotide alpha hydrolases-like"/>
    <property type="match status" value="1"/>
</dbReference>
<dbReference type="KEGG" id="sand:H3309_08070"/>
<evidence type="ECO:0000313" key="2">
    <source>
        <dbReference type="EMBL" id="QMW24394.1"/>
    </source>
</evidence>
<dbReference type="InterPro" id="IPR006016">
    <property type="entry name" value="UspA"/>
</dbReference>
<reference evidence="2 3" key="1">
    <citation type="submission" date="2020-07" db="EMBL/GenBank/DDBJ databases">
        <title>Complete genome sequence for Sandaracinobacter sp. M6.</title>
        <authorList>
            <person name="Tang Y."/>
            <person name="Liu Q."/>
            <person name="Guo Z."/>
            <person name="Lei P."/>
            <person name="Huang B."/>
        </authorList>
    </citation>
    <scope>NUCLEOTIDE SEQUENCE [LARGE SCALE GENOMIC DNA]</scope>
    <source>
        <strain evidence="2 3">M6</strain>
    </source>
</reference>
<name>A0A7G5IM02_9SPHN</name>
<dbReference type="CDD" id="cd00293">
    <property type="entry name" value="USP-like"/>
    <property type="match status" value="1"/>
</dbReference>
<organism evidence="2 3">
    <name type="scientific">Sandaracinobacteroides saxicola</name>
    <dbReference type="NCBI Taxonomy" id="2759707"/>
    <lineage>
        <taxon>Bacteria</taxon>
        <taxon>Pseudomonadati</taxon>
        <taxon>Pseudomonadota</taxon>
        <taxon>Alphaproteobacteria</taxon>
        <taxon>Sphingomonadales</taxon>
        <taxon>Sphingosinicellaceae</taxon>
        <taxon>Sandaracinobacteroides</taxon>
    </lineage>
</organism>
<accession>A0A7G5IM02</accession>
<proteinExistence type="predicted"/>
<evidence type="ECO:0000313" key="3">
    <source>
        <dbReference type="Proteomes" id="UP000515292"/>
    </source>
</evidence>
<protein>
    <submittedName>
        <fullName evidence="2">Universal stress protein</fullName>
    </submittedName>
</protein>
<dbReference type="Pfam" id="PF00582">
    <property type="entry name" value="Usp"/>
    <property type="match status" value="1"/>
</dbReference>
<keyword evidence="3" id="KW-1185">Reference proteome</keyword>
<evidence type="ECO:0000259" key="1">
    <source>
        <dbReference type="Pfam" id="PF00582"/>
    </source>
</evidence>
<feature type="domain" description="UspA" evidence="1">
    <location>
        <begin position="8"/>
        <end position="139"/>
    </location>
</feature>
<dbReference type="AlphaFoldDB" id="A0A7G5IM02"/>